<dbReference type="EMBL" id="GACK01008682">
    <property type="protein sequence ID" value="JAA56352.1"/>
    <property type="molecule type" value="mRNA"/>
</dbReference>
<feature type="chain" id="PRO_5003980875" description="Tick transposon" evidence="1">
    <location>
        <begin position="21"/>
        <end position="421"/>
    </location>
</feature>
<reference evidence="2" key="1">
    <citation type="submission" date="2012-11" db="EMBL/GenBank/DDBJ databases">
        <authorList>
            <person name="Lucero-Rivera Y.E."/>
            <person name="Tovar-Ramirez D."/>
        </authorList>
    </citation>
    <scope>NUCLEOTIDE SEQUENCE</scope>
    <source>
        <tissue evidence="2">Salivary gland</tissue>
    </source>
</reference>
<dbReference type="AlphaFoldDB" id="L7LXN4"/>
<evidence type="ECO:0000256" key="1">
    <source>
        <dbReference type="SAM" id="SignalP"/>
    </source>
</evidence>
<reference evidence="2" key="2">
    <citation type="journal article" date="2015" name="J. Proteomics">
        <title>Sexual differences in the sialomes of the zebra tick, Rhipicephalus pulchellus.</title>
        <authorList>
            <person name="Tan A.W."/>
            <person name="Francischetti I.M."/>
            <person name="Slovak M."/>
            <person name="Kini R.M."/>
            <person name="Ribeiro J.M."/>
        </authorList>
    </citation>
    <scope>NUCLEOTIDE SEQUENCE</scope>
    <source>
        <tissue evidence="2">Salivary gland</tissue>
    </source>
</reference>
<proteinExistence type="evidence at transcript level"/>
<sequence length="421" mass="47162">MSYKLAQASVLLSLISSTKGSFTRSNVPLNNPAALSSLMALYVCRARSASWYARISMCPPELQASCGILQPSPSHARRLCKLLNSEWWNQVRFFKDCLWVSCGLQADDRRSSHQRFSEWMKVSRQLTEWLWNQVRLKLPAKKKPRLEEGTLMNLTNLCIPPHHESLLRNGPKFNVATSPPATELLAMSRRIASRVQEESKPVCVAECVEALSKGACRPSGNRQIGRVVDFLSSSGLTAVVSDKEGFFVIMSEGMFSEKGGSAIDKNFRLVGQKPEQVRADAVKLLRKHSLDKLAGQVKTSKGLLLSVFFNAKTHKDGIPFRTIVSERNTWLHLLSGFLQSHLQGLDVHDPFVIPSSDSVVQFLRNENPVGCKAFSIDVEDLYYAMPQDALLRSVKECICDLNDEVAFTHVVVFRSKAFWNC</sequence>
<keyword evidence="1" id="KW-0732">Signal</keyword>
<feature type="signal peptide" evidence="1">
    <location>
        <begin position="1"/>
        <end position="20"/>
    </location>
</feature>
<name>L7LXN4_RHIPC</name>
<protein>
    <recommendedName>
        <fullName evidence="3">Tick transposon</fullName>
    </recommendedName>
</protein>
<accession>L7LXN4</accession>
<evidence type="ECO:0000313" key="2">
    <source>
        <dbReference type="EMBL" id="JAA56352.1"/>
    </source>
</evidence>
<evidence type="ECO:0008006" key="3">
    <source>
        <dbReference type="Google" id="ProtNLM"/>
    </source>
</evidence>
<organism evidence="2">
    <name type="scientific">Rhipicephalus pulchellus</name>
    <name type="common">Yellow backed tick</name>
    <name type="synonym">Dermacentor pulchellus</name>
    <dbReference type="NCBI Taxonomy" id="72859"/>
    <lineage>
        <taxon>Eukaryota</taxon>
        <taxon>Metazoa</taxon>
        <taxon>Ecdysozoa</taxon>
        <taxon>Arthropoda</taxon>
        <taxon>Chelicerata</taxon>
        <taxon>Arachnida</taxon>
        <taxon>Acari</taxon>
        <taxon>Parasitiformes</taxon>
        <taxon>Ixodida</taxon>
        <taxon>Ixodoidea</taxon>
        <taxon>Ixodidae</taxon>
        <taxon>Rhipicephalinae</taxon>
        <taxon>Rhipicephalus</taxon>
        <taxon>Rhipicephalus</taxon>
    </lineage>
</organism>